<dbReference type="GeneID" id="25255585"/>
<feature type="compositionally biased region" description="Polar residues" evidence="1">
    <location>
        <begin position="215"/>
        <end position="224"/>
    </location>
</feature>
<proteinExistence type="predicted"/>
<reference evidence="2" key="1">
    <citation type="submission" date="2013-10" db="EMBL/GenBank/DDBJ databases">
        <title>Genomic analysis of the causative agents of coccidiosis in chickens.</title>
        <authorList>
            <person name="Reid A.J."/>
            <person name="Blake D."/>
            <person name="Billington K."/>
            <person name="Browne H."/>
            <person name="Dunn M."/>
            <person name="Hung S."/>
            <person name="Kawahara F."/>
            <person name="Miranda-Saavedra D."/>
            <person name="Mourier T."/>
            <person name="Nagra H."/>
            <person name="Otto T.D."/>
            <person name="Rawlings N."/>
            <person name="Sanchez A."/>
            <person name="Sanders M."/>
            <person name="Subramaniam C."/>
            <person name="Tay Y."/>
            <person name="Dear P."/>
            <person name="Doerig C."/>
            <person name="Gruber A."/>
            <person name="Parkinson J."/>
            <person name="Shirley M."/>
            <person name="Wan K.L."/>
            <person name="Berriman M."/>
            <person name="Tomley F."/>
            <person name="Pain A."/>
        </authorList>
    </citation>
    <scope>NUCLEOTIDE SEQUENCE [LARGE SCALE GENOMIC DNA]</scope>
    <source>
        <strain evidence="2">Houghton</strain>
    </source>
</reference>
<accession>U6L6A8</accession>
<feature type="compositionally biased region" description="Low complexity" evidence="1">
    <location>
        <begin position="346"/>
        <end position="362"/>
    </location>
</feature>
<dbReference type="OrthoDB" id="349334at2759"/>
<dbReference type="VEuPathDB" id="ToxoDB:ETH_00032595"/>
<organism evidence="2 3">
    <name type="scientific">Eimeria tenella</name>
    <name type="common">Coccidian parasite</name>
    <dbReference type="NCBI Taxonomy" id="5802"/>
    <lineage>
        <taxon>Eukaryota</taxon>
        <taxon>Sar</taxon>
        <taxon>Alveolata</taxon>
        <taxon>Apicomplexa</taxon>
        <taxon>Conoidasida</taxon>
        <taxon>Coccidia</taxon>
        <taxon>Eucoccidiorida</taxon>
        <taxon>Eimeriorina</taxon>
        <taxon>Eimeriidae</taxon>
        <taxon>Eimeria</taxon>
    </lineage>
</organism>
<protein>
    <submittedName>
        <fullName evidence="2">Uncharacterized protein</fullName>
    </submittedName>
</protein>
<gene>
    <name evidence="2" type="ORF">ETH_00032595</name>
</gene>
<dbReference type="RefSeq" id="XP_013234868.1">
    <property type="nucleotide sequence ID" value="XM_013379414.1"/>
</dbReference>
<reference evidence="2" key="2">
    <citation type="submission" date="2013-10" db="EMBL/GenBank/DDBJ databases">
        <authorList>
            <person name="Aslett M."/>
        </authorList>
    </citation>
    <scope>NUCLEOTIDE SEQUENCE [LARGE SCALE GENOMIC DNA]</scope>
    <source>
        <strain evidence="2">Houghton</strain>
    </source>
</reference>
<feature type="compositionally biased region" description="Pro residues" evidence="1">
    <location>
        <begin position="14"/>
        <end position="27"/>
    </location>
</feature>
<dbReference type="VEuPathDB" id="ToxoDB:ETH2_1339000"/>
<sequence>MAGQSQPLQFPYPFTHPPRSLPGPPPGRPRDVDEPEKHKTEPHVLEWLLRAKAELRAPPEPDSGGQAEGLGGPQERRGAPDAGEPEGAWGPRDPGGVPAGGPPIDRPKARDWKEEIQTALRYSQEVPFCEAGAHSGQGAPTGSAAHGASRRGAPRKDPGAPTSASEADAGAPRPSRRRPVGSAAAAAAAAAAAGGPLGARGGSQEGAPSPPSNGVPLSTSLSWTESDEDGMPVFLSGEGSTLLGKQYGGPQWGLDEKQAGEPPGGPLAQGEGRVRGATSPSPSGSDLAATAAAAGPAAATAAAAAAAPAAAAAAASRGAADSARGRPPLLSGVPVEAPEALQGPLASCAAEGPPSAEAAAAAGPPPKGNTQLPFTGDRSIPASPHGCGALAPQFSPVAYQVSPQGPQGAPKGPPLKVADLPLSPGPQGRPYRPANSKLRGQQAAAVELLRPEEQLQPQKQQQQQQQMLEQKDQQQQQQQQQQRQEWAACRNSTALELTEATDAPWLSLAAAELPSAATAKTATGTAATTAATTTATPTAAAAAGKPQTATAAQVAAMLPPESFATRVRRAALQQQQQQELQQQRMLQHHQEPLQQQQHHESQQQQLRQQQQQEQQLVLQQLQHQEGQIYAQHMHQATAVYSSIPQDQQQQQHQQQQLLFFQQQQQRLQQPLQAFASPHPEIAPQLSQQLLPQQQVQQQQQQEWFVWLQSTASVHQQLLLRGPPAPALQEQQEGQLFLPPLPPARSRAKQRPCSLGAWIGPGC</sequence>
<dbReference type="Proteomes" id="UP000030747">
    <property type="component" value="Unassembled WGS sequence"/>
</dbReference>
<dbReference type="AlphaFoldDB" id="U6L6A8"/>
<feature type="region of interest" description="Disordered" evidence="1">
    <location>
        <begin position="1"/>
        <end position="118"/>
    </location>
</feature>
<evidence type="ECO:0000313" key="3">
    <source>
        <dbReference type="Proteomes" id="UP000030747"/>
    </source>
</evidence>
<feature type="compositionally biased region" description="Low complexity" evidence="1">
    <location>
        <begin position="570"/>
        <end position="585"/>
    </location>
</feature>
<feature type="compositionally biased region" description="Low complexity" evidence="1">
    <location>
        <begin position="180"/>
        <end position="194"/>
    </location>
</feature>
<keyword evidence="3" id="KW-1185">Reference proteome</keyword>
<feature type="compositionally biased region" description="Low complexity" evidence="1">
    <location>
        <begin position="592"/>
        <end position="608"/>
    </location>
</feature>
<feature type="compositionally biased region" description="Low complexity" evidence="1">
    <location>
        <begin position="454"/>
        <end position="482"/>
    </location>
</feature>
<name>U6L6A8_EIMTE</name>
<feature type="compositionally biased region" description="Low complexity" evidence="1">
    <location>
        <begin position="288"/>
        <end position="322"/>
    </location>
</feature>
<feature type="compositionally biased region" description="Basic and acidic residues" evidence="1">
    <location>
        <begin position="28"/>
        <end position="59"/>
    </location>
</feature>
<feature type="region of interest" description="Disordered" evidence="1">
    <location>
        <begin position="568"/>
        <end position="608"/>
    </location>
</feature>
<evidence type="ECO:0000313" key="2">
    <source>
        <dbReference type="EMBL" id="CDJ44119.1"/>
    </source>
</evidence>
<dbReference type="EMBL" id="HG676543">
    <property type="protein sequence ID" value="CDJ44119.1"/>
    <property type="molecule type" value="Genomic_DNA"/>
</dbReference>
<evidence type="ECO:0000256" key="1">
    <source>
        <dbReference type="SAM" id="MobiDB-lite"/>
    </source>
</evidence>
<feature type="compositionally biased region" description="Gly residues" evidence="1">
    <location>
        <begin position="195"/>
        <end position="204"/>
    </location>
</feature>
<feature type="compositionally biased region" description="Basic and acidic residues" evidence="1">
    <location>
        <begin position="105"/>
        <end position="116"/>
    </location>
</feature>
<feature type="region of interest" description="Disordered" evidence="1">
    <location>
        <begin position="131"/>
        <end position="482"/>
    </location>
</feature>